<dbReference type="GO" id="GO:0007165">
    <property type="term" value="P:signal transduction"/>
    <property type="evidence" value="ECO:0007669"/>
    <property type="project" value="UniProtKB-KW"/>
</dbReference>
<evidence type="ECO:0000256" key="1">
    <source>
        <dbReference type="ARBA" id="ARBA00004370"/>
    </source>
</evidence>
<evidence type="ECO:0000256" key="3">
    <source>
        <dbReference type="ARBA" id="ARBA00029447"/>
    </source>
</evidence>
<protein>
    <submittedName>
        <fullName evidence="10">HAMP domain-containing protein</fullName>
    </submittedName>
</protein>
<feature type="coiled-coil region" evidence="5">
    <location>
        <begin position="468"/>
        <end position="495"/>
    </location>
</feature>
<keyword evidence="11" id="KW-1185">Reference proteome</keyword>
<evidence type="ECO:0000256" key="4">
    <source>
        <dbReference type="PROSITE-ProRule" id="PRU00284"/>
    </source>
</evidence>
<dbReference type="SMART" id="SM00283">
    <property type="entry name" value="MA"/>
    <property type="match status" value="1"/>
</dbReference>
<dbReference type="Pfam" id="PF00015">
    <property type="entry name" value="MCPsignal"/>
    <property type="match status" value="1"/>
</dbReference>
<dbReference type="CDD" id="cd19411">
    <property type="entry name" value="MCP2201-like_sensor"/>
    <property type="match status" value="1"/>
</dbReference>
<keyword evidence="4" id="KW-0807">Transducer</keyword>
<dbReference type="InterPro" id="IPR004090">
    <property type="entry name" value="Chemotax_Me-accpt_rcpt"/>
</dbReference>
<dbReference type="GO" id="GO:0005886">
    <property type="term" value="C:plasma membrane"/>
    <property type="evidence" value="ECO:0007669"/>
    <property type="project" value="TreeGrafter"/>
</dbReference>
<evidence type="ECO:0000256" key="2">
    <source>
        <dbReference type="ARBA" id="ARBA00022481"/>
    </source>
</evidence>
<sequence length="569" mass="60302">MYKLKISTRLAVSFGLIIVLLAMVAFVSISRIRNINTSTEKILNDRYVKVMLSNTIQSEVNIQARLLSIAIIGANDADEVSSSVTKIQASIKKNTELLARLKTMINTPKGQELLQAVMSSRESYARTRDANIKLLQEGKSETAGIFLLTQLRYPQEKFLTALAAMTSFQESLMESEGKQAAADGRMAIILTLSLSIAATAIAIALAILISRSISRPIAEAVQVAQRVAAGDLSVSIDARGNDETGQLLRALKEMNDNLQGIVARVRHGTDAIAHGSREIASGNMDLSSRTEQQASSLEETASSMEELTSTVKQNGENARQANQMAQSASSVASKGGQVVAEVITTMDSINASSKKIVDIISVIDGIAFQTNILALNAAVEAARAGEQGRGFAVVATEVRNLAHRSASAAKEIKILIDDSVHQVSLGSTLVNQAGSTMEEIVNSVRRVTDIMAEITSASNEQEAGIEQINQAITEMDAVTQQNAALVEEAAAASEALQDQAGILAEAVSVFKLDGTQALAPAAPASRPEPKPAPRPAAATAAQPRLVANAPASRKSTAPAMVAEGEWEQY</sequence>
<dbReference type="FunFam" id="1.10.287.950:FF:000001">
    <property type="entry name" value="Methyl-accepting chemotaxis sensory transducer"/>
    <property type="match status" value="1"/>
</dbReference>
<dbReference type="PROSITE" id="PS50885">
    <property type="entry name" value="HAMP"/>
    <property type="match status" value="1"/>
</dbReference>
<evidence type="ECO:0000259" key="8">
    <source>
        <dbReference type="PROSITE" id="PS50111"/>
    </source>
</evidence>
<keyword evidence="5" id="KW-0175">Coiled coil</keyword>
<dbReference type="PRINTS" id="PR00260">
    <property type="entry name" value="CHEMTRNSDUCR"/>
</dbReference>
<evidence type="ECO:0000259" key="9">
    <source>
        <dbReference type="PROSITE" id="PS50885"/>
    </source>
</evidence>
<dbReference type="Pfam" id="PF00672">
    <property type="entry name" value="HAMP"/>
    <property type="match status" value="1"/>
</dbReference>
<dbReference type="GO" id="GO:0006935">
    <property type="term" value="P:chemotaxis"/>
    <property type="evidence" value="ECO:0007669"/>
    <property type="project" value="InterPro"/>
</dbReference>
<reference evidence="10 11" key="1">
    <citation type="submission" date="2018-10" db="EMBL/GenBank/DDBJ databases">
        <title>Effects of UV and annual dynamics of microbial communities in freshwater RAS systems.</title>
        <authorList>
            <person name="Bekkelund A.K."/>
            <person name="Hansen B.R."/>
            <person name="Stokken H."/>
            <person name="Eriksen B.F."/>
            <person name="Kashulin N.A."/>
        </authorList>
    </citation>
    <scope>NUCLEOTIDE SEQUENCE [LARGE SCALE GENOMIC DNA]</scope>
    <source>
        <strain evidence="10 11">BHSEK</strain>
    </source>
</reference>
<dbReference type="AlphaFoldDB" id="A0A3G2EE52"/>
<evidence type="ECO:0000256" key="7">
    <source>
        <dbReference type="SAM" id="Phobius"/>
    </source>
</evidence>
<dbReference type="PANTHER" id="PTHR43531">
    <property type="entry name" value="PROTEIN ICFG"/>
    <property type="match status" value="1"/>
</dbReference>
<dbReference type="CDD" id="cd06225">
    <property type="entry name" value="HAMP"/>
    <property type="match status" value="1"/>
</dbReference>
<keyword evidence="7" id="KW-0812">Transmembrane</keyword>
<dbReference type="CDD" id="cd11386">
    <property type="entry name" value="MCP_signal"/>
    <property type="match status" value="1"/>
</dbReference>
<feature type="domain" description="HAMP" evidence="9">
    <location>
        <begin position="211"/>
        <end position="263"/>
    </location>
</feature>
<keyword evidence="7" id="KW-1133">Transmembrane helix</keyword>
<feature type="transmembrane region" description="Helical" evidence="7">
    <location>
        <begin position="187"/>
        <end position="209"/>
    </location>
</feature>
<dbReference type="EMBL" id="CP033019">
    <property type="protein sequence ID" value="AYM78417.1"/>
    <property type="molecule type" value="Genomic_DNA"/>
</dbReference>
<evidence type="ECO:0000256" key="6">
    <source>
        <dbReference type="SAM" id="MobiDB-lite"/>
    </source>
</evidence>
<keyword evidence="7" id="KW-0472">Membrane</keyword>
<comment type="subcellular location">
    <subcellularLocation>
        <location evidence="1">Membrane</location>
    </subcellularLocation>
</comment>
<dbReference type="RefSeq" id="WP_121670506.1">
    <property type="nucleotide sequence ID" value="NZ_CP033019.1"/>
</dbReference>
<dbReference type="InterPro" id="IPR004089">
    <property type="entry name" value="MCPsignal_dom"/>
</dbReference>
<feature type="domain" description="Methyl-accepting transducer" evidence="8">
    <location>
        <begin position="268"/>
        <end position="497"/>
    </location>
</feature>
<accession>A0A3G2EE52</accession>
<dbReference type="InterPro" id="IPR003660">
    <property type="entry name" value="HAMP_dom"/>
</dbReference>
<dbReference type="SMART" id="SM00304">
    <property type="entry name" value="HAMP"/>
    <property type="match status" value="1"/>
</dbReference>
<keyword evidence="2" id="KW-0488">Methylation</keyword>
<evidence type="ECO:0000256" key="5">
    <source>
        <dbReference type="SAM" id="Coils"/>
    </source>
</evidence>
<dbReference type="PANTHER" id="PTHR43531:SF14">
    <property type="entry name" value="METHYL-ACCEPTING CHEMOTAXIS PROTEIN I-RELATED"/>
    <property type="match status" value="1"/>
</dbReference>
<dbReference type="InterPro" id="IPR047347">
    <property type="entry name" value="YvaQ-like_sensor"/>
</dbReference>
<feature type="region of interest" description="Disordered" evidence="6">
    <location>
        <begin position="520"/>
        <end position="569"/>
    </location>
</feature>
<dbReference type="GO" id="GO:0004888">
    <property type="term" value="F:transmembrane signaling receptor activity"/>
    <property type="evidence" value="ECO:0007669"/>
    <property type="project" value="InterPro"/>
</dbReference>
<feature type="compositionally biased region" description="Low complexity" evidence="6">
    <location>
        <begin position="535"/>
        <end position="544"/>
    </location>
</feature>
<organism evidence="10 11">
    <name type="scientific">Janthinobacterium agaricidamnosum</name>
    <dbReference type="NCBI Taxonomy" id="55508"/>
    <lineage>
        <taxon>Bacteria</taxon>
        <taxon>Pseudomonadati</taxon>
        <taxon>Pseudomonadota</taxon>
        <taxon>Betaproteobacteria</taxon>
        <taxon>Burkholderiales</taxon>
        <taxon>Oxalobacteraceae</taxon>
        <taxon>Janthinobacterium</taxon>
    </lineage>
</organism>
<evidence type="ECO:0000313" key="11">
    <source>
        <dbReference type="Proteomes" id="UP000279594"/>
    </source>
</evidence>
<feature type="transmembrane region" description="Helical" evidence="7">
    <location>
        <begin position="6"/>
        <end position="29"/>
    </location>
</feature>
<dbReference type="PROSITE" id="PS50111">
    <property type="entry name" value="CHEMOTAXIS_TRANSDUC_2"/>
    <property type="match status" value="1"/>
</dbReference>
<dbReference type="Gene3D" id="1.10.287.950">
    <property type="entry name" value="Methyl-accepting chemotaxis protein"/>
    <property type="match status" value="1"/>
</dbReference>
<evidence type="ECO:0000313" key="10">
    <source>
        <dbReference type="EMBL" id="AYM78417.1"/>
    </source>
</evidence>
<proteinExistence type="inferred from homology"/>
<dbReference type="InterPro" id="IPR051310">
    <property type="entry name" value="MCP_chemotaxis"/>
</dbReference>
<name>A0A3G2EE52_9BURK</name>
<gene>
    <name evidence="10" type="ORF">D9M09_23415</name>
</gene>
<comment type="similarity">
    <text evidence="3">Belongs to the methyl-accepting chemotaxis (MCP) protein family.</text>
</comment>
<dbReference type="Pfam" id="PF12729">
    <property type="entry name" value="4HB_MCP_1"/>
    <property type="match status" value="1"/>
</dbReference>
<dbReference type="Proteomes" id="UP000279594">
    <property type="component" value="Chromosome"/>
</dbReference>
<dbReference type="SUPFAM" id="SSF58104">
    <property type="entry name" value="Methyl-accepting chemotaxis protein (MCP) signaling domain"/>
    <property type="match status" value="1"/>
</dbReference>
<dbReference type="InterPro" id="IPR024478">
    <property type="entry name" value="HlyB_4HB_MCP"/>
</dbReference>